<reference evidence="2 3" key="1">
    <citation type="submission" date="2024-02" db="EMBL/GenBank/DDBJ databases">
        <authorList>
            <person name="Chen Y."/>
            <person name="Shah S."/>
            <person name="Dougan E. K."/>
            <person name="Thang M."/>
            <person name="Chan C."/>
        </authorList>
    </citation>
    <scope>NUCLEOTIDE SEQUENCE [LARGE SCALE GENOMIC DNA]</scope>
</reference>
<evidence type="ECO:0000313" key="3">
    <source>
        <dbReference type="Proteomes" id="UP001642484"/>
    </source>
</evidence>
<dbReference type="Proteomes" id="UP001642484">
    <property type="component" value="Unassembled WGS sequence"/>
</dbReference>
<dbReference type="EMBL" id="CAXAMN010022068">
    <property type="protein sequence ID" value="CAK9066080.1"/>
    <property type="molecule type" value="Genomic_DNA"/>
</dbReference>
<evidence type="ECO:0000256" key="1">
    <source>
        <dbReference type="SAM" id="MobiDB-lite"/>
    </source>
</evidence>
<protein>
    <submittedName>
        <fullName evidence="2">Uncharacterized protein</fullName>
    </submittedName>
</protein>
<comment type="caution">
    <text evidence="2">The sequence shown here is derived from an EMBL/GenBank/DDBJ whole genome shotgun (WGS) entry which is preliminary data.</text>
</comment>
<accession>A0ABP0NUD9</accession>
<gene>
    <name evidence="2" type="ORF">CCMP2556_LOCUS32447</name>
</gene>
<feature type="region of interest" description="Disordered" evidence="1">
    <location>
        <begin position="534"/>
        <end position="554"/>
    </location>
</feature>
<sequence>MGAKRKSAGDSRKEKEKLLKSASSDKVDENPHIPQLVAWLMTDPDLPGTEKISATFATVHCAFTAYKDVRAQVYANRGAGLASTQTRARPNCFHFLRQVTILQRAGGGSAERQFAEWSKASGIAKAFSIGKAESEAVSALMTTVKKEVTERLSEAVRARGMLKFLHHDVISNGLFSTNFTSASGESESWKDQLRNREDGQLVDAFVTRLIGDFDKSAKSLRKAITFKEAVIIHQSTGCFLHFLKAFQQMAPASFFDESKENLLNQFNQGFLDPDLCHILTLQVPPGDIKSVAAFRPLVAKIAANLRTEKEEKEARLAQDLRQADYNALHAKLTADFELLEMSRKGKEFVDQWMATHCLLVDCSENMTSAVQSFLKFKEQFRQATDQKGPACYAAMIDGLLEGLDKFADSDKLLFVDVLPNRFAECGRALIDRNLKESGKTIHYCGFLLNDFQTNLGAFKTMIYNAWDQDPLKSPPKERPQRLAAERAAAAPDLQILAWSSGRPIFPAALLTRFTEASPEFQKIQDWKKRFDLEHPAPLNSGNASQPNAPARAGGHCDFQVDSGRMPLDILRCIELPAIAASDFTSPRRAECAMVGKKPAIAITQDFSLFIGNTSDAELALDAGELFGFGRGTFDQKEIRDLTTEIHGVAWRLVDDLALVSYNKRITPLCQYLRTLATDHGLSEVDLPDHVLSPRLCEELQLDVERVFRSPFFIFCFGFAT</sequence>
<proteinExistence type="predicted"/>
<feature type="region of interest" description="Disordered" evidence="1">
    <location>
        <begin position="1"/>
        <end position="29"/>
    </location>
</feature>
<keyword evidence="3" id="KW-1185">Reference proteome</keyword>
<name>A0ABP0NUD9_9DINO</name>
<organism evidence="2 3">
    <name type="scientific">Durusdinium trenchii</name>
    <dbReference type="NCBI Taxonomy" id="1381693"/>
    <lineage>
        <taxon>Eukaryota</taxon>
        <taxon>Sar</taxon>
        <taxon>Alveolata</taxon>
        <taxon>Dinophyceae</taxon>
        <taxon>Suessiales</taxon>
        <taxon>Symbiodiniaceae</taxon>
        <taxon>Durusdinium</taxon>
    </lineage>
</organism>
<feature type="compositionally biased region" description="Basic and acidic residues" evidence="1">
    <location>
        <begin position="7"/>
        <end position="29"/>
    </location>
</feature>
<evidence type="ECO:0000313" key="2">
    <source>
        <dbReference type="EMBL" id="CAK9066080.1"/>
    </source>
</evidence>